<dbReference type="EMBL" id="ML736773">
    <property type="protein sequence ID" value="KAE8403795.1"/>
    <property type="molecule type" value="Genomic_DNA"/>
</dbReference>
<proteinExistence type="predicted"/>
<evidence type="ECO:0000313" key="2">
    <source>
        <dbReference type="Proteomes" id="UP000325579"/>
    </source>
</evidence>
<dbReference type="Proteomes" id="UP000325579">
    <property type="component" value="Unassembled WGS sequence"/>
</dbReference>
<feature type="non-terminal residue" evidence="1">
    <location>
        <position position="1"/>
    </location>
</feature>
<dbReference type="GeneID" id="43666759"/>
<name>A0A5N7DCB4_9EURO</name>
<protein>
    <submittedName>
        <fullName evidence="1">Uncharacterized protein</fullName>
    </submittedName>
</protein>
<dbReference type="AlphaFoldDB" id="A0A5N7DCB4"/>
<organism evidence="1 2">
    <name type="scientific">Aspergillus pseudonomiae</name>
    <dbReference type="NCBI Taxonomy" id="1506151"/>
    <lineage>
        <taxon>Eukaryota</taxon>
        <taxon>Fungi</taxon>
        <taxon>Dikarya</taxon>
        <taxon>Ascomycota</taxon>
        <taxon>Pezizomycotina</taxon>
        <taxon>Eurotiomycetes</taxon>
        <taxon>Eurotiomycetidae</taxon>
        <taxon>Eurotiales</taxon>
        <taxon>Aspergillaceae</taxon>
        <taxon>Aspergillus</taxon>
        <taxon>Aspergillus subgen. Circumdati</taxon>
    </lineage>
</organism>
<evidence type="ECO:0000313" key="1">
    <source>
        <dbReference type="EMBL" id="KAE8403795.1"/>
    </source>
</evidence>
<dbReference type="RefSeq" id="XP_031941114.1">
    <property type="nucleotide sequence ID" value="XM_032082068.1"/>
</dbReference>
<keyword evidence="2" id="KW-1185">Reference proteome</keyword>
<gene>
    <name evidence="1" type="ORF">BDV37DRAFT_249335</name>
</gene>
<accession>A0A5N7DCB4</accession>
<feature type="non-terminal residue" evidence="1">
    <location>
        <position position="62"/>
    </location>
</feature>
<sequence>MHAMLLLVVSWWLGVSYWRGRCFETVAFWEFLGVCFGFFLFCSFVLEFPFFFGWLFRVSSLF</sequence>
<reference evidence="1 2" key="1">
    <citation type="submission" date="2019-04" db="EMBL/GenBank/DDBJ databases">
        <authorList>
            <consortium name="DOE Joint Genome Institute"/>
            <person name="Mondo S."/>
            <person name="Kjaerbolling I."/>
            <person name="Vesth T."/>
            <person name="Frisvad J.C."/>
            <person name="Nybo J.L."/>
            <person name="Theobald S."/>
            <person name="Kildgaard S."/>
            <person name="Isbrandt T."/>
            <person name="Kuo A."/>
            <person name="Sato A."/>
            <person name="Lyhne E.K."/>
            <person name="Kogle M.E."/>
            <person name="Wiebenga A."/>
            <person name="Kun R.S."/>
            <person name="Lubbers R.J."/>
            <person name="Makela M.R."/>
            <person name="Barry K."/>
            <person name="Chovatia M."/>
            <person name="Clum A."/>
            <person name="Daum C."/>
            <person name="Haridas S."/>
            <person name="He G."/>
            <person name="LaButti K."/>
            <person name="Lipzen A."/>
            <person name="Riley R."/>
            <person name="Salamov A."/>
            <person name="Simmons B.A."/>
            <person name="Magnuson J.K."/>
            <person name="Henrissat B."/>
            <person name="Mortensen U.H."/>
            <person name="Larsen T.O."/>
            <person name="Devries R.P."/>
            <person name="Grigoriev I.V."/>
            <person name="Machida M."/>
            <person name="Baker S.E."/>
            <person name="Andersen M.R."/>
            <person name="Cantor M.N."/>
            <person name="Hua S.X."/>
        </authorList>
    </citation>
    <scope>NUCLEOTIDE SEQUENCE [LARGE SCALE GENOMIC DNA]</scope>
    <source>
        <strain evidence="1 2">CBS 119388</strain>
    </source>
</reference>